<keyword evidence="1" id="KW-0175">Coiled coil</keyword>
<sequence>MGENLMVAWKTCFEVGINKMGHVHSRRRKEKDLKNLKEDYTDYVISALDCHNPEILYHKKKMNRLSMQELESYRIKPVQKGLNRMSADIERLGRNSARNEVQWEKSMSLNRNLNHYQGSLDKVSESFSYEKLDVDDHPALTKLQNEQNRRLEKMEERMNRIRNHAMQEAERRKFAIMFRAKAQPNSLDVNKNEKVLPNENVQLCEKDNDKDEFCDKKLHDSGDIIPVTVVKDSNGGKDCSNAPVNSKKQDNSVAQSTFLPNMPALSNMDLSDPKSYLMLPFLLPIFVIMIIVRRIQEVHSSNRQSSQKK</sequence>
<keyword evidence="2" id="KW-0472">Membrane</keyword>
<dbReference type="KEGG" id="cvn:111133487"/>
<evidence type="ECO:0000256" key="2">
    <source>
        <dbReference type="SAM" id="Phobius"/>
    </source>
</evidence>
<evidence type="ECO:0000256" key="1">
    <source>
        <dbReference type="SAM" id="Coils"/>
    </source>
</evidence>
<protein>
    <submittedName>
        <fullName evidence="4">Uncharacterized protein LOC111133487 isoform X1</fullName>
    </submittedName>
</protein>
<proteinExistence type="predicted"/>
<name>A0A8B8EDP2_CRAVI</name>
<feature type="transmembrane region" description="Helical" evidence="2">
    <location>
        <begin position="276"/>
        <end position="295"/>
    </location>
</feature>
<reference evidence="4" key="1">
    <citation type="submission" date="2025-08" db="UniProtKB">
        <authorList>
            <consortium name="RefSeq"/>
        </authorList>
    </citation>
    <scope>IDENTIFICATION</scope>
    <source>
        <tissue evidence="4">Whole sample</tissue>
    </source>
</reference>
<evidence type="ECO:0000313" key="4">
    <source>
        <dbReference type="RefSeq" id="XP_022337643.1"/>
    </source>
</evidence>
<dbReference type="GeneID" id="111133487"/>
<evidence type="ECO:0000313" key="3">
    <source>
        <dbReference type="Proteomes" id="UP000694844"/>
    </source>
</evidence>
<keyword evidence="2" id="KW-1133">Transmembrane helix</keyword>
<feature type="coiled-coil region" evidence="1">
    <location>
        <begin position="144"/>
        <end position="171"/>
    </location>
</feature>
<gene>
    <name evidence="4" type="primary">LOC111133487</name>
</gene>
<organism evidence="3 4">
    <name type="scientific">Crassostrea virginica</name>
    <name type="common">Eastern oyster</name>
    <dbReference type="NCBI Taxonomy" id="6565"/>
    <lineage>
        <taxon>Eukaryota</taxon>
        <taxon>Metazoa</taxon>
        <taxon>Spiralia</taxon>
        <taxon>Lophotrochozoa</taxon>
        <taxon>Mollusca</taxon>
        <taxon>Bivalvia</taxon>
        <taxon>Autobranchia</taxon>
        <taxon>Pteriomorphia</taxon>
        <taxon>Ostreida</taxon>
        <taxon>Ostreoidea</taxon>
        <taxon>Ostreidae</taxon>
        <taxon>Crassostrea</taxon>
    </lineage>
</organism>
<dbReference type="RefSeq" id="XP_022337643.1">
    <property type="nucleotide sequence ID" value="XM_022481935.1"/>
</dbReference>
<dbReference type="Proteomes" id="UP000694844">
    <property type="component" value="Chromosome 5"/>
</dbReference>
<accession>A0A8B8EDP2</accession>
<keyword evidence="3" id="KW-1185">Reference proteome</keyword>
<dbReference type="AlphaFoldDB" id="A0A8B8EDP2"/>
<dbReference type="OrthoDB" id="6107808at2759"/>
<keyword evidence="2" id="KW-0812">Transmembrane</keyword>